<evidence type="ECO:0000256" key="3">
    <source>
        <dbReference type="ARBA" id="ARBA00022670"/>
    </source>
</evidence>
<dbReference type="PANTHER" id="PTHR23402">
    <property type="entry name" value="PROTEASE FAMILY C15 PYROGLUTAMYL-PEPTIDASE I-RELATED"/>
    <property type="match status" value="1"/>
</dbReference>
<keyword evidence="5" id="KW-0788">Thiol protease</keyword>
<dbReference type="NCBIfam" id="TIGR00504">
    <property type="entry name" value="pyro_pdase"/>
    <property type="match status" value="1"/>
</dbReference>
<protein>
    <recommendedName>
        <fullName evidence="6">Pyroglutamyl-peptidase I</fullName>
        <ecNumber evidence="6">3.4.19.3</ecNumber>
    </recommendedName>
</protein>
<keyword evidence="4 7" id="KW-0378">Hydrolase</keyword>
<dbReference type="GO" id="GO:0005829">
    <property type="term" value="C:cytosol"/>
    <property type="evidence" value="ECO:0007669"/>
    <property type="project" value="InterPro"/>
</dbReference>
<comment type="similarity">
    <text evidence="1">Belongs to the peptidase C15 family.</text>
</comment>
<evidence type="ECO:0000256" key="5">
    <source>
        <dbReference type="ARBA" id="ARBA00022807"/>
    </source>
</evidence>
<evidence type="ECO:0000313" key="7">
    <source>
        <dbReference type="EMBL" id="RMX05932.1"/>
    </source>
</evidence>
<evidence type="ECO:0000256" key="4">
    <source>
        <dbReference type="ARBA" id="ARBA00022801"/>
    </source>
</evidence>
<dbReference type="SUPFAM" id="SSF53182">
    <property type="entry name" value="Pyrrolidone carboxyl peptidase (pyroglutamate aminopeptidase)"/>
    <property type="match status" value="1"/>
</dbReference>
<sequence>MPEAEPASILLTGFAPFDGAALNSSWEIARALDGVVLQGHRIAAAQLPVAFGDALELLFTQLRRQRPQLVLCLGLAGGRAAMAIERIGINLIDAPIPDNQGCQPVDVPVVPGGPAAYFTSLPVKRMLRAMRAAGVPVELSQSAGTYVCNQVLYGLLHGLQTLDGGCWHGVRCGFVHVPWLPGQGSPALPLEDMVRALRVALLSALECDGCGGAAITAGALH</sequence>
<dbReference type="PANTHER" id="PTHR23402:SF1">
    <property type="entry name" value="PYROGLUTAMYL-PEPTIDASE I"/>
    <property type="match status" value="1"/>
</dbReference>
<keyword evidence="8" id="KW-1185">Reference proteome</keyword>
<keyword evidence="2" id="KW-0963">Cytoplasm</keyword>
<dbReference type="OrthoDB" id="9779738at2"/>
<accession>A0A3M6QTX8</accession>
<dbReference type="GO" id="GO:0006508">
    <property type="term" value="P:proteolysis"/>
    <property type="evidence" value="ECO:0007669"/>
    <property type="project" value="UniProtKB-KW"/>
</dbReference>
<comment type="caution">
    <text evidence="7">The sequence shown here is derived from an EMBL/GenBank/DDBJ whole genome shotgun (WGS) entry which is preliminary data.</text>
</comment>
<evidence type="ECO:0000256" key="2">
    <source>
        <dbReference type="ARBA" id="ARBA00022490"/>
    </source>
</evidence>
<dbReference type="InterPro" id="IPR033694">
    <property type="entry name" value="PGPEP1_Cys_AS"/>
</dbReference>
<feature type="active site" evidence="6">
    <location>
        <position position="148"/>
    </location>
</feature>
<dbReference type="RefSeq" id="WP_122229670.1">
    <property type="nucleotide sequence ID" value="NZ_RDQO01000003.1"/>
</dbReference>
<dbReference type="InterPro" id="IPR000816">
    <property type="entry name" value="Peptidase_C15"/>
</dbReference>
<dbReference type="InterPro" id="IPR029762">
    <property type="entry name" value="PGP-I_bact-type"/>
</dbReference>
<dbReference type="Pfam" id="PF01470">
    <property type="entry name" value="Peptidase_C15"/>
    <property type="match status" value="1"/>
</dbReference>
<dbReference type="InterPro" id="IPR036440">
    <property type="entry name" value="Peptidase_C15-like_sf"/>
</dbReference>
<evidence type="ECO:0000313" key="8">
    <source>
        <dbReference type="Proteomes" id="UP000278006"/>
    </source>
</evidence>
<dbReference type="InterPro" id="IPR016125">
    <property type="entry name" value="Peptidase_C15-like"/>
</dbReference>
<gene>
    <name evidence="7" type="primary">pcp</name>
    <name evidence="7" type="ORF">D8I35_12355</name>
</gene>
<dbReference type="NCBIfam" id="NF009676">
    <property type="entry name" value="PRK13197.1"/>
    <property type="match status" value="1"/>
</dbReference>
<name>A0A3M6QTX8_9BURK</name>
<dbReference type="PIRSF" id="PIRSF015592">
    <property type="entry name" value="Prld-crbxl_pptds"/>
    <property type="match status" value="1"/>
</dbReference>
<dbReference type="AlphaFoldDB" id="A0A3M6QTX8"/>
<dbReference type="GO" id="GO:0016920">
    <property type="term" value="F:pyroglutamyl-peptidase activity"/>
    <property type="evidence" value="ECO:0007669"/>
    <property type="project" value="UniProtKB-EC"/>
</dbReference>
<dbReference type="EMBL" id="RDQO01000003">
    <property type="protein sequence ID" value="RMX05932.1"/>
    <property type="molecule type" value="Genomic_DNA"/>
</dbReference>
<comment type="catalytic activity">
    <reaction evidence="6">
        <text>Release of an N-terminal pyroglutamyl group from a polypeptide, the second amino acid generally not being Pro.</text>
        <dbReference type="EC" id="3.4.19.3"/>
    </reaction>
</comment>
<dbReference type="CDD" id="cd00501">
    <property type="entry name" value="Peptidase_C15"/>
    <property type="match status" value="1"/>
</dbReference>
<dbReference type="Gene3D" id="3.40.630.20">
    <property type="entry name" value="Peptidase C15, pyroglutamyl peptidase I-like"/>
    <property type="match status" value="1"/>
</dbReference>
<proteinExistence type="inferred from homology"/>
<keyword evidence="3" id="KW-0645">Protease</keyword>
<organism evidence="7 8">
    <name type="scientific">Corticibacter populi</name>
    <dbReference type="NCBI Taxonomy" id="1550736"/>
    <lineage>
        <taxon>Bacteria</taxon>
        <taxon>Pseudomonadati</taxon>
        <taxon>Pseudomonadota</taxon>
        <taxon>Betaproteobacteria</taxon>
        <taxon>Burkholderiales</taxon>
        <taxon>Comamonadaceae</taxon>
        <taxon>Corticibacter</taxon>
    </lineage>
</organism>
<evidence type="ECO:0000256" key="1">
    <source>
        <dbReference type="ARBA" id="ARBA00006641"/>
    </source>
</evidence>
<dbReference type="PRINTS" id="PR00706">
    <property type="entry name" value="PYROGLUPTASE"/>
</dbReference>
<dbReference type="PROSITE" id="PS01334">
    <property type="entry name" value="PYRASE_CYS"/>
    <property type="match status" value="1"/>
</dbReference>
<dbReference type="Proteomes" id="UP000278006">
    <property type="component" value="Unassembled WGS sequence"/>
</dbReference>
<evidence type="ECO:0000256" key="6">
    <source>
        <dbReference type="PROSITE-ProRule" id="PRU10077"/>
    </source>
</evidence>
<dbReference type="EC" id="3.4.19.3" evidence="6"/>
<reference evidence="7 8" key="1">
    <citation type="submission" date="2018-10" db="EMBL/GenBank/DDBJ databases">
        <title>Draft genome of Cortibacter populi DSM10536.</title>
        <authorList>
            <person name="Bernier A.-M."/>
            <person name="Bernard K."/>
        </authorList>
    </citation>
    <scope>NUCLEOTIDE SEQUENCE [LARGE SCALE GENOMIC DNA]</scope>
    <source>
        <strain evidence="7 8">DSM 105136</strain>
    </source>
</reference>